<dbReference type="InterPro" id="IPR004363">
    <property type="entry name" value="Methylgl_synth"/>
</dbReference>
<evidence type="ECO:0000313" key="3">
    <source>
        <dbReference type="Proteomes" id="UP000011717"/>
    </source>
</evidence>
<dbReference type="NCBIfam" id="TIGR00147">
    <property type="entry name" value="YegS/Rv2252/BmrU family lipid kinase"/>
    <property type="match status" value="1"/>
</dbReference>
<organism evidence="2 3">
    <name type="scientific">Pacificimonas flava</name>
    <dbReference type="NCBI Taxonomy" id="1234595"/>
    <lineage>
        <taxon>Bacteria</taxon>
        <taxon>Pseudomonadati</taxon>
        <taxon>Pseudomonadota</taxon>
        <taxon>Alphaproteobacteria</taxon>
        <taxon>Sphingomonadales</taxon>
        <taxon>Sphingosinicellaceae</taxon>
        <taxon>Pacificimonas</taxon>
    </lineage>
</organism>
<dbReference type="Proteomes" id="UP000011717">
    <property type="component" value="Unassembled WGS sequence"/>
</dbReference>
<proteinExistence type="predicted"/>
<dbReference type="Pfam" id="PF00781">
    <property type="entry name" value="DAGK_cat"/>
    <property type="match status" value="1"/>
</dbReference>
<dbReference type="RefSeq" id="WP_008600732.1">
    <property type="nucleotide sequence ID" value="NZ_AMRV01000003.1"/>
</dbReference>
<protein>
    <submittedName>
        <fullName evidence="2">Transcription regulator</fullName>
    </submittedName>
</protein>
<dbReference type="InterPro" id="IPR016064">
    <property type="entry name" value="NAD/diacylglycerol_kinase_sf"/>
</dbReference>
<feature type="domain" description="DAGKc" evidence="1">
    <location>
        <begin position="1"/>
        <end position="127"/>
    </location>
</feature>
<dbReference type="PANTHER" id="PTHR30492">
    <property type="entry name" value="METHYLGLYOXAL SYNTHASE"/>
    <property type="match status" value="1"/>
</dbReference>
<comment type="caution">
    <text evidence="2">The sequence shown here is derived from an EMBL/GenBank/DDBJ whole genome shotgun (WGS) entry which is preliminary data.</text>
</comment>
<dbReference type="GO" id="GO:0019242">
    <property type="term" value="P:methylglyoxal biosynthetic process"/>
    <property type="evidence" value="ECO:0007669"/>
    <property type="project" value="InterPro"/>
</dbReference>
<dbReference type="Gene3D" id="2.60.200.40">
    <property type="match status" value="1"/>
</dbReference>
<evidence type="ECO:0000259" key="1">
    <source>
        <dbReference type="PROSITE" id="PS50146"/>
    </source>
</evidence>
<dbReference type="GO" id="GO:0016301">
    <property type="term" value="F:kinase activity"/>
    <property type="evidence" value="ECO:0007669"/>
    <property type="project" value="InterPro"/>
</dbReference>
<keyword evidence="3" id="KW-1185">Reference proteome</keyword>
<accession>M2U5B7</accession>
<dbReference type="InterPro" id="IPR005218">
    <property type="entry name" value="Diacylglycerol/lipid_kinase"/>
</dbReference>
<dbReference type="AlphaFoldDB" id="M2U5B7"/>
<gene>
    <name evidence="2" type="ORF">C725_1094</name>
</gene>
<reference evidence="2 3" key="1">
    <citation type="journal article" date="2013" name="Genome Announc.">
        <title>Draft Genome Sequence of Strain JLT2015T, Belonging to the Family Sphingomonadaceae of the Alphaproteobacteria.</title>
        <authorList>
            <person name="Tang K."/>
            <person name="Liu K."/>
            <person name="Li S."/>
            <person name="Jiao N."/>
        </authorList>
    </citation>
    <scope>NUCLEOTIDE SEQUENCE [LARGE SCALE GENOMIC DNA]</scope>
    <source>
        <strain evidence="2 3">JLT2015</strain>
    </source>
</reference>
<dbReference type="SMART" id="SM00046">
    <property type="entry name" value="DAGKc"/>
    <property type="match status" value="1"/>
</dbReference>
<dbReference type="PATRIC" id="fig|1234595.3.peg.1096"/>
<evidence type="ECO:0000313" key="2">
    <source>
        <dbReference type="EMBL" id="EMD83193.1"/>
    </source>
</evidence>
<dbReference type="EMBL" id="AMRV01000003">
    <property type="protein sequence ID" value="EMD83193.1"/>
    <property type="molecule type" value="Genomic_DNA"/>
</dbReference>
<name>M2U5B7_9SPHN</name>
<dbReference type="InterPro" id="IPR045540">
    <property type="entry name" value="YegS/DAGK_C"/>
</dbReference>
<dbReference type="OrthoDB" id="142078at2"/>
<sequence length="291" mass="30993">MKLALIVNAHSRSGQKGFSEASAALARMGVNLVLAEAVRRPDRIPGTIDRALTAGATRLIVGGGDGTISSSSRQVGEAGAEMAMLPLGTANSFARTINLPLDIEGACRTAVEGEARAIDLGRLGDHYFTNAAAIGLPAEIGRTVPDGLKRVFGRFAYLFWALYKLMRFRGFTCTVDTGARRRAYRVVEVRIANGRFLGGLEAVPHADPADHALVVQMVRGTTNRQLVKAWAELAIGHAPNIGEVEEIRGRSFHLHTDPPQPVSIDGEVLARTPTEVSIAPAALKLVFPKGG</sequence>
<dbReference type="InterPro" id="IPR017438">
    <property type="entry name" value="ATP-NAD_kinase_N"/>
</dbReference>
<dbReference type="GO" id="GO:0008654">
    <property type="term" value="P:phospholipid biosynthetic process"/>
    <property type="evidence" value="ECO:0007669"/>
    <property type="project" value="InterPro"/>
</dbReference>
<dbReference type="InterPro" id="IPR001206">
    <property type="entry name" value="Diacylglycerol_kinase_cat_dom"/>
</dbReference>
<dbReference type="GO" id="GO:0005829">
    <property type="term" value="C:cytosol"/>
    <property type="evidence" value="ECO:0007669"/>
    <property type="project" value="TreeGrafter"/>
</dbReference>
<dbReference type="PROSITE" id="PS50146">
    <property type="entry name" value="DAGK"/>
    <property type="match status" value="1"/>
</dbReference>
<dbReference type="SUPFAM" id="SSF111331">
    <property type="entry name" value="NAD kinase/diacylglycerol kinase-like"/>
    <property type="match status" value="1"/>
</dbReference>
<dbReference type="GO" id="GO:0008929">
    <property type="term" value="F:methylglyoxal synthase activity"/>
    <property type="evidence" value="ECO:0007669"/>
    <property type="project" value="InterPro"/>
</dbReference>
<dbReference type="Pfam" id="PF19279">
    <property type="entry name" value="YegS_C"/>
    <property type="match status" value="1"/>
</dbReference>
<dbReference type="Gene3D" id="3.40.50.10330">
    <property type="entry name" value="Probable inorganic polyphosphate/atp-NAD kinase, domain 1"/>
    <property type="match status" value="1"/>
</dbReference>
<dbReference type="GO" id="GO:0005524">
    <property type="term" value="F:ATP binding"/>
    <property type="evidence" value="ECO:0007669"/>
    <property type="project" value="InterPro"/>
</dbReference>
<dbReference type="PANTHER" id="PTHR30492:SF0">
    <property type="entry name" value="METHYLGLYOXAL SYNTHASE"/>
    <property type="match status" value="1"/>
</dbReference>